<organism evidence="11 12">
    <name type="scientific">Bacillus infantis</name>
    <dbReference type="NCBI Taxonomy" id="324767"/>
    <lineage>
        <taxon>Bacteria</taxon>
        <taxon>Bacillati</taxon>
        <taxon>Bacillota</taxon>
        <taxon>Bacilli</taxon>
        <taxon>Bacillales</taxon>
        <taxon>Bacillaceae</taxon>
        <taxon>Bacillus</taxon>
    </lineage>
</organism>
<dbReference type="RefSeq" id="WP_148974971.1">
    <property type="nucleotide sequence ID" value="NZ_VTER01000006.1"/>
</dbReference>
<name>A0A5D4RD47_9BACI</name>
<feature type="transmembrane region" description="Helical" evidence="9">
    <location>
        <begin position="12"/>
        <end position="32"/>
    </location>
</feature>
<evidence type="ECO:0000256" key="8">
    <source>
        <dbReference type="ARBA" id="ARBA00038436"/>
    </source>
</evidence>
<evidence type="ECO:0000313" key="12">
    <source>
        <dbReference type="Proteomes" id="UP000322139"/>
    </source>
</evidence>
<dbReference type="PANTHER" id="PTHR35011:SF2">
    <property type="entry name" value="2,3-DIKETO-L-GULONATE TRAP TRANSPORTER SMALL PERMEASE PROTEIN YIAM"/>
    <property type="match status" value="1"/>
</dbReference>
<evidence type="ECO:0000259" key="10">
    <source>
        <dbReference type="Pfam" id="PF04290"/>
    </source>
</evidence>
<feature type="domain" description="Tripartite ATP-independent periplasmic transporters DctQ component" evidence="10">
    <location>
        <begin position="23"/>
        <end position="150"/>
    </location>
</feature>
<evidence type="ECO:0000256" key="6">
    <source>
        <dbReference type="ARBA" id="ARBA00022989"/>
    </source>
</evidence>
<sequence length="181" mass="20115">MQTMKKWIDLSIAFVTCTLLGVMVLMAIWQVFTRYALDSPSTISEEFLRYSLIWVSMLGGAYAFGNKKHIAIEFIVEKLENRKRLATAILIELIVLAFAVCVMIVGGSKTVGISMEQYSAALGLPMAYIYLSLPVSGVLIAAYSIISIREISANRKADLYSEEVETPEPIHIDKDRKEGLG</sequence>
<dbReference type="EMBL" id="VTER01000006">
    <property type="protein sequence ID" value="TYS47638.1"/>
    <property type="molecule type" value="Genomic_DNA"/>
</dbReference>
<keyword evidence="4" id="KW-0997">Cell inner membrane</keyword>
<evidence type="ECO:0000256" key="2">
    <source>
        <dbReference type="ARBA" id="ARBA00022448"/>
    </source>
</evidence>
<feature type="transmembrane region" description="Helical" evidence="9">
    <location>
        <begin position="85"/>
        <end position="107"/>
    </location>
</feature>
<evidence type="ECO:0000256" key="5">
    <source>
        <dbReference type="ARBA" id="ARBA00022692"/>
    </source>
</evidence>
<evidence type="ECO:0000313" key="11">
    <source>
        <dbReference type="EMBL" id="TYS47638.1"/>
    </source>
</evidence>
<dbReference type="Pfam" id="PF04290">
    <property type="entry name" value="DctQ"/>
    <property type="match status" value="1"/>
</dbReference>
<comment type="similarity">
    <text evidence="8">Belongs to the TRAP transporter small permease family.</text>
</comment>
<keyword evidence="3" id="KW-1003">Cell membrane</keyword>
<dbReference type="PANTHER" id="PTHR35011">
    <property type="entry name" value="2,3-DIKETO-L-GULONATE TRAP TRANSPORTER SMALL PERMEASE PROTEIN YIAM"/>
    <property type="match status" value="1"/>
</dbReference>
<evidence type="ECO:0000256" key="7">
    <source>
        <dbReference type="ARBA" id="ARBA00023136"/>
    </source>
</evidence>
<dbReference type="GO" id="GO:0005886">
    <property type="term" value="C:plasma membrane"/>
    <property type="evidence" value="ECO:0007669"/>
    <property type="project" value="UniProtKB-SubCell"/>
</dbReference>
<accession>A0A5D4RD47</accession>
<reference evidence="11 12" key="1">
    <citation type="submission" date="2019-08" db="EMBL/GenBank/DDBJ databases">
        <title>Bacillus genomes from the desert of Cuatro Cienegas, Coahuila.</title>
        <authorList>
            <person name="Olmedo-Alvarez G."/>
        </authorList>
    </citation>
    <scope>NUCLEOTIDE SEQUENCE [LARGE SCALE GENOMIC DNA]</scope>
    <source>
        <strain evidence="11 12">CH446_14T</strain>
    </source>
</reference>
<feature type="transmembrane region" description="Helical" evidence="9">
    <location>
        <begin position="47"/>
        <end position="64"/>
    </location>
</feature>
<dbReference type="InterPro" id="IPR055348">
    <property type="entry name" value="DctQ"/>
</dbReference>
<gene>
    <name evidence="11" type="ORF">FZD51_11880</name>
</gene>
<comment type="caution">
    <text evidence="11">The sequence shown here is derived from an EMBL/GenBank/DDBJ whole genome shotgun (WGS) entry which is preliminary data.</text>
</comment>
<dbReference type="AlphaFoldDB" id="A0A5D4RD47"/>
<keyword evidence="5 9" id="KW-0812">Transmembrane</keyword>
<dbReference type="InterPro" id="IPR007387">
    <property type="entry name" value="TRAP_DctQ"/>
</dbReference>
<evidence type="ECO:0000256" key="4">
    <source>
        <dbReference type="ARBA" id="ARBA00022519"/>
    </source>
</evidence>
<feature type="transmembrane region" description="Helical" evidence="9">
    <location>
        <begin position="127"/>
        <end position="146"/>
    </location>
</feature>
<dbReference type="GO" id="GO:0015740">
    <property type="term" value="P:C4-dicarboxylate transport"/>
    <property type="evidence" value="ECO:0007669"/>
    <property type="project" value="TreeGrafter"/>
</dbReference>
<dbReference type="Proteomes" id="UP000322139">
    <property type="component" value="Unassembled WGS sequence"/>
</dbReference>
<keyword evidence="2" id="KW-0813">Transport</keyword>
<protein>
    <submittedName>
        <fullName evidence="11">TRAP transporter small permease</fullName>
    </submittedName>
</protein>
<comment type="subcellular location">
    <subcellularLocation>
        <location evidence="1">Cell inner membrane</location>
        <topology evidence="1">Multi-pass membrane protein</topology>
    </subcellularLocation>
</comment>
<proteinExistence type="inferred from homology"/>
<evidence type="ECO:0000256" key="1">
    <source>
        <dbReference type="ARBA" id="ARBA00004429"/>
    </source>
</evidence>
<dbReference type="GO" id="GO:0022857">
    <property type="term" value="F:transmembrane transporter activity"/>
    <property type="evidence" value="ECO:0007669"/>
    <property type="project" value="TreeGrafter"/>
</dbReference>
<evidence type="ECO:0000256" key="9">
    <source>
        <dbReference type="SAM" id="Phobius"/>
    </source>
</evidence>
<keyword evidence="7 9" id="KW-0472">Membrane</keyword>
<keyword evidence="6 9" id="KW-1133">Transmembrane helix</keyword>
<evidence type="ECO:0000256" key="3">
    <source>
        <dbReference type="ARBA" id="ARBA00022475"/>
    </source>
</evidence>